<dbReference type="InterPro" id="IPR013083">
    <property type="entry name" value="Znf_RING/FYVE/PHD"/>
</dbReference>
<dbReference type="Proteomes" id="UP000518266">
    <property type="component" value="Unassembled WGS sequence"/>
</dbReference>
<evidence type="ECO:0000256" key="2">
    <source>
        <dbReference type="ARBA" id="ARBA00022771"/>
    </source>
</evidence>
<dbReference type="Gene3D" id="3.30.40.10">
    <property type="entry name" value="Zinc/RING finger domain, C3HC4 (zinc finger)"/>
    <property type="match status" value="1"/>
</dbReference>
<dbReference type="PROSITE" id="PS00518">
    <property type="entry name" value="ZF_RING_1"/>
    <property type="match status" value="1"/>
</dbReference>
<accession>A0A7J5Y9Z3</accession>
<gene>
    <name evidence="6" type="ORF">F7725_003308</name>
</gene>
<feature type="domain" description="RING-type" evidence="5">
    <location>
        <begin position="11"/>
        <end position="53"/>
    </location>
</feature>
<evidence type="ECO:0000256" key="3">
    <source>
        <dbReference type="ARBA" id="ARBA00022833"/>
    </source>
</evidence>
<evidence type="ECO:0000313" key="6">
    <source>
        <dbReference type="EMBL" id="KAF3846230.1"/>
    </source>
</evidence>
<dbReference type="InterPro" id="IPR017907">
    <property type="entry name" value="Znf_RING_CS"/>
</dbReference>
<proteinExistence type="predicted"/>
<name>A0A7J5Y9Z3_DISMA</name>
<keyword evidence="2 4" id="KW-0863">Zinc-finger</keyword>
<protein>
    <recommendedName>
        <fullName evidence="5">RING-type domain-containing protein</fullName>
    </recommendedName>
</protein>
<evidence type="ECO:0000313" key="7">
    <source>
        <dbReference type="Proteomes" id="UP000518266"/>
    </source>
</evidence>
<evidence type="ECO:0000259" key="5">
    <source>
        <dbReference type="PROSITE" id="PS50089"/>
    </source>
</evidence>
<dbReference type="OrthoDB" id="654191at2759"/>
<dbReference type="SUPFAM" id="SSF57845">
    <property type="entry name" value="B-box zinc-binding domain"/>
    <property type="match status" value="1"/>
</dbReference>
<keyword evidence="3" id="KW-0862">Zinc</keyword>
<dbReference type="PROSITE" id="PS50089">
    <property type="entry name" value="ZF_RING_2"/>
    <property type="match status" value="1"/>
</dbReference>
<dbReference type="EMBL" id="JAAKFY010000014">
    <property type="protein sequence ID" value="KAF3846230.1"/>
    <property type="molecule type" value="Genomic_DNA"/>
</dbReference>
<evidence type="ECO:0000256" key="4">
    <source>
        <dbReference type="PROSITE-ProRule" id="PRU00175"/>
    </source>
</evidence>
<dbReference type="SUPFAM" id="SSF57850">
    <property type="entry name" value="RING/U-box"/>
    <property type="match status" value="1"/>
</dbReference>
<comment type="caution">
    <text evidence="6">The sequence shown here is derived from an EMBL/GenBank/DDBJ whole genome shotgun (WGS) entry which is preliminary data.</text>
</comment>
<keyword evidence="1" id="KW-0479">Metal-binding</keyword>
<keyword evidence="7" id="KW-1185">Reference proteome</keyword>
<dbReference type="InterPro" id="IPR001841">
    <property type="entry name" value="Znf_RING"/>
</dbReference>
<dbReference type="Gene3D" id="3.30.160.60">
    <property type="entry name" value="Classic Zinc Finger"/>
    <property type="match status" value="1"/>
</dbReference>
<sequence length="112" mass="12690">MEVEVLDDFSCAVCGEIFLSSMVLCCIECDHSFCNCCLERFWIQHGIKECPLCFKANPGLPFRSCEVHGRRLFLICVADLEPVCSTCHGSGRHMNHIVYFIKEAFINHKAVS</sequence>
<reference evidence="6 7" key="1">
    <citation type="submission" date="2020-03" db="EMBL/GenBank/DDBJ databases">
        <title>Dissostichus mawsoni Genome sequencing and assembly.</title>
        <authorList>
            <person name="Park H."/>
        </authorList>
    </citation>
    <scope>NUCLEOTIDE SEQUENCE [LARGE SCALE GENOMIC DNA]</scope>
    <source>
        <strain evidence="6">DM0001</strain>
        <tissue evidence="6">Muscle</tissue>
    </source>
</reference>
<dbReference type="AlphaFoldDB" id="A0A7J5Y9Z3"/>
<organism evidence="6 7">
    <name type="scientific">Dissostichus mawsoni</name>
    <name type="common">Antarctic cod</name>
    <dbReference type="NCBI Taxonomy" id="36200"/>
    <lineage>
        <taxon>Eukaryota</taxon>
        <taxon>Metazoa</taxon>
        <taxon>Chordata</taxon>
        <taxon>Craniata</taxon>
        <taxon>Vertebrata</taxon>
        <taxon>Euteleostomi</taxon>
        <taxon>Actinopterygii</taxon>
        <taxon>Neopterygii</taxon>
        <taxon>Teleostei</taxon>
        <taxon>Neoteleostei</taxon>
        <taxon>Acanthomorphata</taxon>
        <taxon>Eupercaria</taxon>
        <taxon>Perciformes</taxon>
        <taxon>Notothenioidei</taxon>
        <taxon>Nototheniidae</taxon>
        <taxon>Dissostichus</taxon>
    </lineage>
</organism>
<evidence type="ECO:0000256" key="1">
    <source>
        <dbReference type="ARBA" id="ARBA00022723"/>
    </source>
</evidence>
<dbReference type="GO" id="GO:0008270">
    <property type="term" value="F:zinc ion binding"/>
    <property type="evidence" value="ECO:0007669"/>
    <property type="project" value="UniProtKB-KW"/>
</dbReference>